<dbReference type="AlphaFoldDB" id="A0A915B5Z4"/>
<name>A0A915B5Z4_PARUN</name>
<keyword evidence="1" id="KW-1185">Reference proteome</keyword>
<organism evidence="1 2">
    <name type="scientific">Parascaris univalens</name>
    <name type="common">Nematode worm</name>
    <dbReference type="NCBI Taxonomy" id="6257"/>
    <lineage>
        <taxon>Eukaryota</taxon>
        <taxon>Metazoa</taxon>
        <taxon>Ecdysozoa</taxon>
        <taxon>Nematoda</taxon>
        <taxon>Chromadorea</taxon>
        <taxon>Rhabditida</taxon>
        <taxon>Spirurina</taxon>
        <taxon>Ascaridomorpha</taxon>
        <taxon>Ascaridoidea</taxon>
        <taxon>Ascarididae</taxon>
        <taxon>Parascaris</taxon>
    </lineage>
</organism>
<evidence type="ECO:0000313" key="1">
    <source>
        <dbReference type="Proteomes" id="UP000887569"/>
    </source>
</evidence>
<evidence type="ECO:0000313" key="2">
    <source>
        <dbReference type="WBParaSite" id="PgR028_g046_t01"/>
    </source>
</evidence>
<sequence length="88" mass="10177">MKISNSLCKYKSLYVVYYYILVTLRFLQKFLHSYSIVESFQNCLDALLNYTNAIDAYIFAEQSNASLSFCVSTLLNGNRDVHKKARTT</sequence>
<reference evidence="2" key="1">
    <citation type="submission" date="2022-11" db="UniProtKB">
        <authorList>
            <consortium name="WormBaseParasite"/>
        </authorList>
    </citation>
    <scope>IDENTIFICATION</scope>
</reference>
<dbReference type="WBParaSite" id="PgR028_g046_t01">
    <property type="protein sequence ID" value="PgR028_g046_t01"/>
    <property type="gene ID" value="PgR028_g046"/>
</dbReference>
<accession>A0A915B5Z4</accession>
<dbReference type="Proteomes" id="UP000887569">
    <property type="component" value="Unplaced"/>
</dbReference>
<proteinExistence type="predicted"/>
<protein>
    <submittedName>
        <fullName evidence="2">Uncharacterized protein</fullName>
    </submittedName>
</protein>